<comment type="caution">
    <text evidence="1">The sequence shown here is derived from an EMBL/GenBank/DDBJ whole genome shotgun (WGS) entry which is preliminary data.</text>
</comment>
<dbReference type="AlphaFoldDB" id="V8QTT9"/>
<dbReference type="STRING" id="1424334.W822_15635"/>
<dbReference type="RefSeq" id="WP_024006076.1">
    <property type="nucleotide sequence ID" value="NZ_KI650980.1"/>
</dbReference>
<protein>
    <submittedName>
        <fullName evidence="1">Uncharacterized protein</fullName>
    </submittedName>
</protein>
<reference evidence="1 2" key="1">
    <citation type="journal article" date="2014" name="Genome Announc.">
        <title>Draft Genome Sequence of Advenella kashmirensis Strain W13003, a Polycyclic Aromatic Hydrocarbon-Degrading Bacterium.</title>
        <authorList>
            <person name="Wang X."/>
            <person name="Jin D."/>
            <person name="Zhou L."/>
            <person name="Wu L."/>
            <person name="An W."/>
            <person name="Zhao L."/>
        </authorList>
    </citation>
    <scope>NUCLEOTIDE SEQUENCE [LARGE SCALE GENOMIC DNA]</scope>
    <source>
        <strain evidence="1 2">W13003</strain>
    </source>
</reference>
<name>V8QTT9_9BURK</name>
<dbReference type="PATRIC" id="fig|1424334.3.peg.3135"/>
<dbReference type="OrthoDB" id="7522752at2"/>
<accession>V8QTT9</accession>
<keyword evidence="2" id="KW-1185">Reference proteome</keyword>
<gene>
    <name evidence="1" type="ORF">W822_15635</name>
</gene>
<proteinExistence type="predicted"/>
<sequence>MIDTNEIKPIFAWLMQVANEGAPVGIHDVQLSDDDEFPNKTKVLVTLTNGQYNIAMAPFIPEHERDTTRTSVLITLSGFLESVKAVRMVLKELQGAFNE</sequence>
<evidence type="ECO:0000313" key="2">
    <source>
        <dbReference type="Proteomes" id="UP000018733"/>
    </source>
</evidence>
<dbReference type="HOGENOM" id="CLU_2314137_0_0_4"/>
<evidence type="ECO:0000313" key="1">
    <source>
        <dbReference type="EMBL" id="ETF02429.1"/>
    </source>
</evidence>
<organism evidence="1 2">
    <name type="scientific">Advenella kashmirensis W13003</name>
    <dbReference type="NCBI Taxonomy" id="1424334"/>
    <lineage>
        <taxon>Bacteria</taxon>
        <taxon>Pseudomonadati</taxon>
        <taxon>Pseudomonadota</taxon>
        <taxon>Betaproteobacteria</taxon>
        <taxon>Burkholderiales</taxon>
        <taxon>Alcaligenaceae</taxon>
    </lineage>
</organism>
<dbReference type="EMBL" id="AYXT01000010">
    <property type="protein sequence ID" value="ETF02429.1"/>
    <property type="molecule type" value="Genomic_DNA"/>
</dbReference>
<dbReference type="Proteomes" id="UP000018733">
    <property type="component" value="Unassembled WGS sequence"/>
</dbReference>